<reference evidence="2 3" key="1">
    <citation type="journal article" date="2024" name="Int. J. Syst. Evol. Microbiol.">
        <title>Paenibacillus hexagrammi sp. nov., a novel bacterium isolated from the gut content of Hexagrammos agrammus.</title>
        <authorList>
            <person name="Jung H.K."/>
            <person name="Kim D.G."/>
            <person name="Zin H."/>
            <person name="Park J."/>
            <person name="Jung H."/>
            <person name="Kim Y.O."/>
            <person name="Kong H.J."/>
            <person name="Kim J.W."/>
            <person name="Kim Y.S."/>
        </authorList>
    </citation>
    <scope>NUCLEOTIDE SEQUENCE [LARGE SCALE GENOMIC DNA]</scope>
    <source>
        <strain evidence="2 3">YPD9-1</strain>
    </source>
</reference>
<feature type="chain" id="PRO_5046053529" evidence="1">
    <location>
        <begin position="30"/>
        <end position="243"/>
    </location>
</feature>
<protein>
    <submittedName>
        <fullName evidence="2">Uncharacterized protein</fullName>
    </submittedName>
</protein>
<name>A0ABY3SPZ4_9BACL</name>
<organism evidence="2 3">
    <name type="scientific">Paenibacillus hexagrammi</name>
    <dbReference type="NCBI Taxonomy" id="2908839"/>
    <lineage>
        <taxon>Bacteria</taxon>
        <taxon>Bacillati</taxon>
        <taxon>Bacillota</taxon>
        <taxon>Bacilli</taxon>
        <taxon>Bacillales</taxon>
        <taxon>Paenibacillaceae</taxon>
        <taxon>Paenibacillus</taxon>
    </lineage>
</organism>
<sequence length="243" mass="26992">MKALFRTRAWMSFILAILCALGPALSVLADNHNVLSKETSKAAGTGDLSQLSKELVPNYAKVLEEWKKKGVDANHSESFTISGSTIAAKSDNAHTAIDSYQGKDGVLVWSAKGDEWIEYDLNVTSGGLYAIEMSYHPFVDSRDRKPIALSLTVDGSTPFMESKSIELYRHWKDKLPIRKDDNGDEIRPAADDISGWLTWELRDMSGAYTDPLLWNLSPGSTKSGCPAVIRWRLNRSPSRRLTL</sequence>
<evidence type="ECO:0000313" key="2">
    <source>
        <dbReference type="EMBL" id="UJF35615.1"/>
    </source>
</evidence>
<dbReference type="Gene3D" id="2.60.120.260">
    <property type="entry name" value="Galactose-binding domain-like"/>
    <property type="match status" value="1"/>
</dbReference>
<accession>A0ABY3SPZ4</accession>
<evidence type="ECO:0000313" key="3">
    <source>
        <dbReference type="Proteomes" id="UP001649230"/>
    </source>
</evidence>
<dbReference type="RefSeq" id="WP_235122176.1">
    <property type="nucleotide sequence ID" value="NZ_CP090978.1"/>
</dbReference>
<proteinExistence type="predicted"/>
<keyword evidence="1" id="KW-0732">Signal</keyword>
<keyword evidence="3" id="KW-1185">Reference proteome</keyword>
<evidence type="ECO:0000256" key="1">
    <source>
        <dbReference type="SAM" id="SignalP"/>
    </source>
</evidence>
<dbReference type="EMBL" id="CP090978">
    <property type="protein sequence ID" value="UJF35615.1"/>
    <property type="molecule type" value="Genomic_DNA"/>
</dbReference>
<dbReference type="Proteomes" id="UP001649230">
    <property type="component" value="Chromosome"/>
</dbReference>
<feature type="signal peptide" evidence="1">
    <location>
        <begin position="1"/>
        <end position="29"/>
    </location>
</feature>
<gene>
    <name evidence="2" type="ORF">L0M14_11275</name>
</gene>